<proteinExistence type="predicted"/>
<evidence type="ECO:0000256" key="1">
    <source>
        <dbReference type="ARBA" id="ARBA00022723"/>
    </source>
</evidence>
<keyword evidence="3" id="KW-0676">Redox-active center</keyword>
<dbReference type="KEGG" id="chyd:H4K34_03915"/>
<dbReference type="GO" id="GO:0020037">
    <property type="term" value="F:heme binding"/>
    <property type="evidence" value="ECO:0007669"/>
    <property type="project" value="InterPro"/>
</dbReference>
<dbReference type="InterPro" id="IPR017937">
    <property type="entry name" value="Thioredoxin_CS"/>
</dbReference>
<keyword evidence="4" id="KW-0349">Heme</keyword>
<feature type="signal peptide" evidence="5">
    <location>
        <begin position="1"/>
        <end position="19"/>
    </location>
</feature>
<dbReference type="InterPro" id="IPR012336">
    <property type="entry name" value="Thioredoxin-like_fold"/>
</dbReference>
<dbReference type="EMBL" id="CP060139">
    <property type="protein sequence ID" value="QNR25000.1"/>
    <property type="molecule type" value="Genomic_DNA"/>
</dbReference>
<keyword evidence="5" id="KW-0732">Signal</keyword>
<keyword evidence="1 4" id="KW-0479">Metal-binding</keyword>
<evidence type="ECO:0000313" key="8">
    <source>
        <dbReference type="Proteomes" id="UP000516305"/>
    </source>
</evidence>
<protein>
    <submittedName>
        <fullName evidence="7">Thioredoxin fold domain-containing protein</fullName>
    </submittedName>
</protein>
<dbReference type="Pfam" id="PF13098">
    <property type="entry name" value="Thioredoxin_2"/>
    <property type="match status" value="1"/>
</dbReference>
<evidence type="ECO:0000256" key="5">
    <source>
        <dbReference type="SAM" id="SignalP"/>
    </source>
</evidence>
<evidence type="ECO:0000256" key="2">
    <source>
        <dbReference type="ARBA" id="ARBA00023004"/>
    </source>
</evidence>
<evidence type="ECO:0000313" key="7">
    <source>
        <dbReference type="EMBL" id="QNR25000.1"/>
    </source>
</evidence>
<evidence type="ECO:0000259" key="6">
    <source>
        <dbReference type="PROSITE" id="PS51007"/>
    </source>
</evidence>
<evidence type="ECO:0000256" key="3">
    <source>
        <dbReference type="ARBA" id="ARBA00023284"/>
    </source>
</evidence>
<gene>
    <name evidence="7" type="ORF">H4K34_03915</name>
</gene>
<dbReference type="Gene3D" id="3.40.30.10">
    <property type="entry name" value="Glutaredoxin"/>
    <property type="match status" value="1"/>
</dbReference>
<dbReference type="PROSITE" id="PS00194">
    <property type="entry name" value="THIOREDOXIN_1"/>
    <property type="match status" value="1"/>
</dbReference>
<reference evidence="7 8" key="1">
    <citation type="submission" date="2020-08" db="EMBL/GenBank/DDBJ databases">
        <title>Croceimicrobium hydrocarbonivorans gen. nov., sp. nov., a novel marine bacterium isolated from a bacterial consortium that degrades polyethylene terephthalate.</title>
        <authorList>
            <person name="Liu R."/>
        </authorList>
    </citation>
    <scope>NUCLEOTIDE SEQUENCE [LARGE SCALE GENOMIC DNA]</scope>
    <source>
        <strain evidence="7 8">A20-9</strain>
    </source>
</reference>
<dbReference type="InterPro" id="IPR036249">
    <property type="entry name" value="Thioredoxin-like_sf"/>
</dbReference>
<organism evidence="7 8">
    <name type="scientific">Croceimicrobium hydrocarbonivorans</name>
    <dbReference type="NCBI Taxonomy" id="2761580"/>
    <lineage>
        <taxon>Bacteria</taxon>
        <taxon>Pseudomonadati</taxon>
        <taxon>Bacteroidota</taxon>
        <taxon>Flavobacteriia</taxon>
        <taxon>Flavobacteriales</taxon>
        <taxon>Owenweeksiaceae</taxon>
        <taxon>Croceimicrobium</taxon>
    </lineage>
</organism>
<name>A0A7H0VH02_9FLAO</name>
<dbReference type="SUPFAM" id="SSF52833">
    <property type="entry name" value="Thioredoxin-like"/>
    <property type="match status" value="1"/>
</dbReference>
<dbReference type="Proteomes" id="UP000516305">
    <property type="component" value="Chromosome"/>
</dbReference>
<dbReference type="PROSITE" id="PS51007">
    <property type="entry name" value="CYTC"/>
    <property type="match status" value="1"/>
</dbReference>
<sequence length="180" mass="21028">MKKLFSTLFILSLALNSWAQNAEESPKINWLTIEELEEAQAKEPRKVFVDLYTSWCTWCHKMDKATFQHPGIVEYVNANYYAVKFNAESKDSIYFKGHTFKYVAQGRRGYNELAATLANGRLSYPTIVYLDEELNVIQPVPGYMDPKSFEQVITYLAGNHYKEQPFDQYKMNYELVYSLK</sequence>
<dbReference type="GO" id="GO:0046872">
    <property type="term" value="F:metal ion binding"/>
    <property type="evidence" value="ECO:0007669"/>
    <property type="project" value="UniProtKB-KW"/>
</dbReference>
<keyword evidence="8" id="KW-1185">Reference proteome</keyword>
<keyword evidence="2 4" id="KW-0408">Iron</keyword>
<dbReference type="InterPro" id="IPR009056">
    <property type="entry name" value="Cyt_c-like_dom"/>
</dbReference>
<evidence type="ECO:0000256" key="4">
    <source>
        <dbReference type="PROSITE-ProRule" id="PRU00433"/>
    </source>
</evidence>
<accession>A0A7H0VH02</accession>
<dbReference type="GO" id="GO:0009055">
    <property type="term" value="F:electron transfer activity"/>
    <property type="evidence" value="ECO:0007669"/>
    <property type="project" value="InterPro"/>
</dbReference>
<dbReference type="RefSeq" id="WP_210759526.1">
    <property type="nucleotide sequence ID" value="NZ_CP060139.1"/>
</dbReference>
<feature type="domain" description="Cytochrome c" evidence="6">
    <location>
        <begin position="39"/>
        <end position="160"/>
    </location>
</feature>
<dbReference type="AlphaFoldDB" id="A0A7H0VH02"/>
<feature type="chain" id="PRO_5028803982" evidence="5">
    <location>
        <begin position="20"/>
        <end position="180"/>
    </location>
</feature>